<evidence type="ECO:0000313" key="5">
    <source>
        <dbReference type="Proteomes" id="UP000295832"/>
    </source>
</evidence>
<organism evidence="4 5">
    <name type="scientific">Orenia marismortui</name>
    <dbReference type="NCBI Taxonomy" id="46469"/>
    <lineage>
        <taxon>Bacteria</taxon>
        <taxon>Bacillati</taxon>
        <taxon>Bacillota</taxon>
        <taxon>Clostridia</taxon>
        <taxon>Halanaerobiales</taxon>
        <taxon>Halobacteroidaceae</taxon>
        <taxon>Orenia</taxon>
    </lineage>
</organism>
<dbReference type="Proteomes" id="UP000295832">
    <property type="component" value="Unassembled WGS sequence"/>
</dbReference>
<evidence type="ECO:0000259" key="3">
    <source>
        <dbReference type="Pfam" id="PF14257"/>
    </source>
</evidence>
<keyword evidence="2" id="KW-0812">Transmembrane</keyword>
<dbReference type="AlphaFoldDB" id="A0A4R8H0F2"/>
<keyword evidence="2" id="KW-0472">Membrane</keyword>
<feature type="domain" description="DUF4349" evidence="3">
    <location>
        <begin position="56"/>
        <end position="265"/>
    </location>
</feature>
<sequence length="270" mass="31299">MLITTSCGLSYNSKETTPKAIQPRSSLSYDTSTRNLGEEQTKVLNATKTETSTIERKIIKNANLRLELKDLSNISKKVNQIIKSHQGFIANSHKWNGHNNQKIYNFTLRIPENKFETALVELSDLGKLVEEELNSRDITKEYIDLEARLKNFKAQEKRYLDLLNQAKNVKDILEIERELNRVRTNIEQMEGTLKYYDNQINLATIRLKVSQPEPIIDNNSNWGILNSFKESLRNFIHNINLIIILVGGLIPWLLILSIISYLVYRIIKKR</sequence>
<keyword evidence="2" id="KW-1133">Transmembrane helix</keyword>
<keyword evidence="5" id="KW-1185">Reference proteome</keyword>
<evidence type="ECO:0000256" key="1">
    <source>
        <dbReference type="SAM" id="Coils"/>
    </source>
</evidence>
<evidence type="ECO:0000256" key="2">
    <source>
        <dbReference type="SAM" id="Phobius"/>
    </source>
</evidence>
<dbReference type="RefSeq" id="WP_134115372.1">
    <property type="nucleotide sequence ID" value="NZ_SOEG01000005.1"/>
</dbReference>
<feature type="coiled-coil region" evidence="1">
    <location>
        <begin position="135"/>
        <end position="192"/>
    </location>
</feature>
<proteinExistence type="predicted"/>
<dbReference type="Pfam" id="PF14257">
    <property type="entry name" value="DUF4349"/>
    <property type="match status" value="1"/>
</dbReference>
<keyword evidence="1" id="KW-0175">Coiled coil</keyword>
<name>A0A4R8H0F2_9FIRM</name>
<protein>
    <submittedName>
        <fullName evidence="4">Uncharacterized protein DUF4349</fullName>
    </submittedName>
</protein>
<evidence type="ECO:0000313" key="4">
    <source>
        <dbReference type="EMBL" id="TDX52678.1"/>
    </source>
</evidence>
<comment type="caution">
    <text evidence="4">The sequence shown here is derived from an EMBL/GenBank/DDBJ whole genome shotgun (WGS) entry which is preliminary data.</text>
</comment>
<reference evidence="4 5" key="1">
    <citation type="submission" date="2019-03" db="EMBL/GenBank/DDBJ databases">
        <title>Subsurface microbial communities from deep shales in Ohio and West Virginia, USA.</title>
        <authorList>
            <person name="Wrighton K."/>
        </authorList>
    </citation>
    <scope>NUCLEOTIDE SEQUENCE [LARGE SCALE GENOMIC DNA]</scope>
    <source>
        <strain evidence="4 5">MSL 6dP</strain>
    </source>
</reference>
<accession>A0A4R8H0F2</accession>
<feature type="transmembrane region" description="Helical" evidence="2">
    <location>
        <begin position="241"/>
        <end position="264"/>
    </location>
</feature>
<dbReference type="EMBL" id="SOEG01000005">
    <property type="protein sequence ID" value="TDX52678.1"/>
    <property type="molecule type" value="Genomic_DNA"/>
</dbReference>
<dbReference type="InterPro" id="IPR025645">
    <property type="entry name" value="DUF4349"/>
</dbReference>
<dbReference type="STRING" id="926561.GCA_000379025_00277"/>
<gene>
    <name evidence="4" type="ORF">C7959_10532</name>
</gene>